<reference evidence="11 12" key="1">
    <citation type="submission" date="2019-03" db="EMBL/GenBank/DDBJ databases">
        <title>Genomic Encyclopedia of Type Strains, Phase IV (KMG-IV): sequencing the most valuable type-strain genomes for metagenomic binning, comparative biology and taxonomic classification.</title>
        <authorList>
            <person name="Goeker M."/>
        </authorList>
    </citation>
    <scope>NUCLEOTIDE SEQUENCE [LARGE SCALE GENOMIC DNA]</scope>
    <source>
        <strain evidence="11 12">DSM 25903</strain>
    </source>
</reference>
<evidence type="ECO:0000259" key="8">
    <source>
        <dbReference type="Pfam" id="PF00441"/>
    </source>
</evidence>
<dbReference type="RefSeq" id="WP_133774588.1">
    <property type="nucleotide sequence ID" value="NZ_SNZR01000017.1"/>
</dbReference>
<dbReference type="InterPro" id="IPR009100">
    <property type="entry name" value="AcylCoA_DH/oxidase_NM_dom_sf"/>
</dbReference>
<dbReference type="PANTHER" id="PTHR43884:SF12">
    <property type="entry name" value="ISOVALERYL-COA DEHYDROGENASE, MITOCHONDRIAL-RELATED"/>
    <property type="match status" value="1"/>
</dbReference>
<keyword evidence="5 6" id="KW-0560">Oxidoreductase</keyword>
<dbReference type="GO" id="GO:0003995">
    <property type="term" value="F:acyl-CoA dehydrogenase activity"/>
    <property type="evidence" value="ECO:0007669"/>
    <property type="project" value="InterPro"/>
</dbReference>
<dbReference type="OrthoDB" id="9775090at2"/>
<feature type="domain" description="Acyl-CoA dehydrogenase/oxidase C-terminal" evidence="8">
    <location>
        <begin position="234"/>
        <end position="382"/>
    </location>
</feature>
<dbReference type="Proteomes" id="UP000295122">
    <property type="component" value="Unassembled WGS sequence"/>
</dbReference>
<dbReference type="Pfam" id="PF00441">
    <property type="entry name" value="Acyl-CoA_dh_1"/>
    <property type="match status" value="1"/>
</dbReference>
<evidence type="ECO:0000259" key="9">
    <source>
        <dbReference type="Pfam" id="PF02770"/>
    </source>
</evidence>
<comment type="cofactor">
    <cofactor evidence="1 6">
        <name>FAD</name>
        <dbReference type="ChEBI" id="CHEBI:57692"/>
    </cofactor>
</comment>
<dbReference type="InterPro" id="IPR036250">
    <property type="entry name" value="AcylCo_DH-like_C"/>
</dbReference>
<dbReference type="EMBL" id="SNZR01000017">
    <property type="protein sequence ID" value="TDR85520.1"/>
    <property type="molecule type" value="Genomic_DNA"/>
</dbReference>
<dbReference type="PROSITE" id="PS00073">
    <property type="entry name" value="ACYL_COA_DH_2"/>
    <property type="match status" value="1"/>
</dbReference>
<sequence length="404" mass="44250">MAAPSPADLALDEAADADIRDTARRFIAREITPHYSTWEQAGRVPRDLWRRMGAAGLLCPSLPEAYGGAEAGLRASIALIEEMANAFVALHGFYTHSEICAPYILHLGSEEQKRRWLPGCASGDVVLAIAMTEPGAGSDLKATRTIARRDSDGYRLTGQKTFITNGLQADLVIVLAEMADSARRAKSLFLVEADRPGFARGRVLDKVGQKAQDTTELFFDDVAIPPENLLGEAGRGLKYLMEFLPRERILVGVGSLAGAEAAFRETLAYVQTRQAFGQAIGSFQHLRFKLAEMKTELAVGRAFLDRCIQRFETSGLAPDEAAMCKYWLSDLEGRILDACVQMHGGYGYMREYPVARAFADARAQRIYAGTNEIMKEIIARGLEPPGDGNPLRPPAGDPSRRDRV</sequence>
<dbReference type="FunFam" id="1.20.140.10:FF:000001">
    <property type="entry name" value="Acyl-CoA dehydrogenase"/>
    <property type="match status" value="1"/>
</dbReference>
<evidence type="ECO:0000256" key="1">
    <source>
        <dbReference type="ARBA" id="ARBA00001974"/>
    </source>
</evidence>
<dbReference type="GO" id="GO:0050660">
    <property type="term" value="F:flavin adenine dinucleotide binding"/>
    <property type="evidence" value="ECO:0007669"/>
    <property type="project" value="InterPro"/>
</dbReference>
<dbReference type="PROSITE" id="PS00072">
    <property type="entry name" value="ACYL_COA_DH_1"/>
    <property type="match status" value="1"/>
</dbReference>
<evidence type="ECO:0000256" key="6">
    <source>
        <dbReference type="RuleBase" id="RU362125"/>
    </source>
</evidence>
<dbReference type="SUPFAM" id="SSF56645">
    <property type="entry name" value="Acyl-CoA dehydrogenase NM domain-like"/>
    <property type="match status" value="1"/>
</dbReference>
<keyword evidence="3 6" id="KW-0285">Flavoprotein</keyword>
<comment type="similarity">
    <text evidence="2 6">Belongs to the acyl-CoA dehydrogenase family.</text>
</comment>
<dbReference type="PIRSF" id="PIRSF016578">
    <property type="entry name" value="HsaA"/>
    <property type="match status" value="1"/>
</dbReference>
<dbReference type="Gene3D" id="1.20.140.10">
    <property type="entry name" value="Butyryl-CoA Dehydrogenase, subunit A, domain 3"/>
    <property type="match status" value="1"/>
</dbReference>
<dbReference type="InterPro" id="IPR013786">
    <property type="entry name" value="AcylCoA_DH/ox_N"/>
</dbReference>
<protein>
    <submittedName>
        <fullName evidence="11">Acyl-CoA dehydrogenase/long-chain-acyl-CoA dehydrogenase</fullName>
    </submittedName>
</protein>
<dbReference type="InterPro" id="IPR037069">
    <property type="entry name" value="AcylCoA_DH/ox_N_sf"/>
</dbReference>
<evidence type="ECO:0000256" key="2">
    <source>
        <dbReference type="ARBA" id="ARBA00009347"/>
    </source>
</evidence>
<name>A0A4R7BJG3_9HYPH</name>
<keyword evidence="12" id="KW-1185">Reference proteome</keyword>
<dbReference type="AlphaFoldDB" id="A0A4R7BJG3"/>
<gene>
    <name evidence="11" type="ORF">EV668_4643</name>
</gene>
<proteinExistence type="inferred from homology"/>
<dbReference type="Gene3D" id="2.40.110.10">
    <property type="entry name" value="Butyryl-CoA Dehydrogenase, subunit A, domain 2"/>
    <property type="match status" value="1"/>
</dbReference>
<feature type="domain" description="Acyl-CoA oxidase/dehydrogenase middle" evidence="9">
    <location>
        <begin position="128"/>
        <end position="222"/>
    </location>
</feature>
<evidence type="ECO:0000256" key="3">
    <source>
        <dbReference type="ARBA" id="ARBA00022630"/>
    </source>
</evidence>
<dbReference type="InterPro" id="IPR009075">
    <property type="entry name" value="AcylCo_DH/oxidase_C"/>
</dbReference>
<accession>A0A4R7BJG3</accession>
<dbReference type="Gene3D" id="1.10.540.10">
    <property type="entry name" value="Acyl-CoA dehydrogenase/oxidase, N-terminal domain"/>
    <property type="match status" value="1"/>
</dbReference>
<dbReference type="SUPFAM" id="SSF47203">
    <property type="entry name" value="Acyl-CoA dehydrogenase C-terminal domain-like"/>
    <property type="match status" value="1"/>
</dbReference>
<evidence type="ECO:0000313" key="12">
    <source>
        <dbReference type="Proteomes" id="UP000295122"/>
    </source>
</evidence>
<feature type="region of interest" description="Disordered" evidence="7">
    <location>
        <begin position="381"/>
        <end position="404"/>
    </location>
</feature>
<dbReference type="InterPro" id="IPR006091">
    <property type="entry name" value="Acyl-CoA_Oxase/DH_mid-dom"/>
</dbReference>
<dbReference type="InterPro" id="IPR046373">
    <property type="entry name" value="Acyl-CoA_Oxase/DH_mid-dom_sf"/>
</dbReference>
<comment type="caution">
    <text evidence="11">The sequence shown here is derived from an EMBL/GenBank/DDBJ whole genome shotgun (WGS) entry which is preliminary data.</text>
</comment>
<dbReference type="Pfam" id="PF02770">
    <property type="entry name" value="Acyl-CoA_dh_M"/>
    <property type="match status" value="1"/>
</dbReference>
<feature type="domain" description="Acyl-CoA dehydrogenase/oxidase N-terminal" evidence="10">
    <location>
        <begin position="17"/>
        <end position="124"/>
    </location>
</feature>
<evidence type="ECO:0000259" key="10">
    <source>
        <dbReference type="Pfam" id="PF02771"/>
    </source>
</evidence>
<dbReference type="InterPro" id="IPR006089">
    <property type="entry name" value="Acyl-CoA_DH_CS"/>
</dbReference>
<evidence type="ECO:0000256" key="7">
    <source>
        <dbReference type="SAM" id="MobiDB-lite"/>
    </source>
</evidence>
<evidence type="ECO:0000256" key="4">
    <source>
        <dbReference type="ARBA" id="ARBA00022827"/>
    </source>
</evidence>
<dbReference type="Pfam" id="PF02771">
    <property type="entry name" value="Acyl-CoA_dh_N"/>
    <property type="match status" value="1"/>
</dbReference>
<dbReference type="PANTHER" id="PTHR43884">
    <property type="entry name" value="ACYL-COA DEHYDROGENASE"/>
    <property type="match status" value="1"/>
</dbReference>
<organism evidence="11 12">
    <name type="scientific">Enterovirga rhinocerotis</name>
    <dbReference type="NCBI Taxonomy" id="1339210"/>
    <lineage>
        <taxon>Bacteria</taxon>
        <taxon>Pseudomonadati</taxon>
        <taxon>Pseudomonadota</taxon>
        <taxon>Alphaproteobacteria</taxon>
        <taxon>Hyphomicrobiales</taxon>
        <taxon>Methylobacteriaceae</taxon>
        <taxon>Enterovirga</taxon>
    </lineage>
</organism>
<keyword evidence="4 6" id="KW-0274">FAD</keyword>
<evidence type="ECO:0000313" key="11">
    <source>
        <dbReference type="EMBL" id="TDR85520.1"/>
    </source>
</evidence>
<evidence type="ECO:0000256" key="5">
    <source>
        <dbReference type="ARBA" id="ARBA00023002"/>
    </source>
</evidence>
<dbReference type="FunFam" id="2.40.110.10:FF:000002">
    <property type="entry name" value="Acyl-CoA dehydrogenase fadE12"/>
    <property type="match status" value="1"/>
</dbReference>